<name>A0AAV1SJR4_9ROSI</name>
<gene>
    <name evidence="1" type="ORF">DCAF_LOCUS24120</name>
</gene>
<dbReference type="EMBL" id="CAWUPB010001194">
    <property type="protein sequence ID" value="CAK7352234.1"/>
    <property type="molecule type" value="Genomic_DNA"/>
</dbReference>
<evidence type="ECO:0000313" key="1">
    <source>
        <dbReference type="EMBL" id="CAK7352234.1"/>
    </source>
</evidence>
<evidence type="ECO:0000313" key="2">
    <source>
        <dbReference type="Proteomes" id="UP001314170"/>
    </source>
</evidence>
<sequence length="150" mass="16732">MSLCGCHFGYDIGPKNIKLGIIVSLKVVSHSVTPALPETRKLACSHCLKKLEKLFHARSHRPFEELERSHGRNVSKNKKSIVSRSFTPTLPETRKLARPHCLKKLESSRPMSLRGCHFGYDVGPKNLKPGITVSLKVVSRSFTSTLLGTR</sequence>
<protein>
    <submittedName>
        <fullName evidence="1">Uncharacterized protein</fullName>
    </submittedName>
</protein>
<reference evidence="1 2" key="1">
    <citation type="submission" date="2024-01" db="EMBL/GenBank/DDBJ databases">
        <authorList>
            <person name="Waweru B."/>
        </authorList>
    </citation>
    <scope>NUCLEOTIDE SEQUENCE [LARGE SCALE GENOMIC DNA]</scope>
</reference>
<dbReference type="AlphaFoldDB" id="A0AAV1SJR4"/>
<dbReference type="Proteomes" id="UP001314170">
    <property type="component" value="Unassembled WGS sequence"/>
</dbReference>
<accession>A0AAV1SJR4</accession>
<proteinExistence type="predicted"/>
<comment type="caution">
    <text evidence="1">The sequence shown here is derived from an EMBL/GenBank/DDBJ whole genome shotgun (WGS) entry which is preliminary data.</text>
</comment>
<organism evidence="1 2">
    <name type="scientific">Dovyalis caffra</name>
    <dbReference type="NCBI Taxonomy" id="77055"/>
    <lineage>
        <taxon>Eukaryota</taxon>
        <taxon>Viridiplantae</taxon>
        <taxon>Streptophyta</taxon>
        <taxon>Embryophyta</taxon>
        <taxon>Tracheophyta</taxon>
        <taxon>Spermatophyta</taxon>
        <taxon>Magnoliopsida</taxon>
        <taxon>eudicotyledons</taxon>
        <taxon>Gunneridae</taxon>
        <taxon>Pentapetalae</taxon>
        <taxon>rosids</taxon>
        <taxon>fabids</taxon>
        <taxon>Malpighiales</taxon>
        <taxon>Salicaceae</taxon>
        <taxon>Flacourtieae</taxon>
        <taxon>Dovyalis</taxon>
    </lineage>
</organism>
<keyword evidence="2" id="KW-1185">Reference proteome</keyword>